<dbReference type="InterPro" id="IPR002165">
    <property type="entry name" value="Plexin_repeat"/>
</dbReference>
<name>A0AAV7BZG8_ENGPU</name>
<dbReference type="GO" id="GO:0005886">
    <property type="term" value="C:plasma membrane"/>
    <property type="evidence" value="ECO:0007669"/>
    <property type="project" value="TreeGrafter"/>
</dbReference>
<dbReference type="Proteomes" id="UP000824782">
    <property type="component" value="Unassembled WGS sequence"/>
</dbReference>
<evidence type="ECO:0000313" key="11">
    <source>
        <dbReference type="Proteomes" id="UP000824782"/>
    </source>
</evidence>
<proteinExistence type="predicted"/>
<dbReference type="GO" id="GO:0017154">
    <property type="term" value="F:semaphorin receptor activity"/>
    <property type="evidence" value="ECO:0007669"/>
    <property type="project" value="InterPro"/>
</dbReference>
<comment type="caution">
    <text evidence="10">The sequence shown here is derived from an EMBL/GenBank/DDBJ whole genome shotgun (WGS) entry which is preliminary data.</text>
</comment>
<dbReference type="InterPro" id="IPR016201">
    <property type="entry name" value="PSI"/>
</dbReference>
<dbReference type="InterPro" id="IPR013783">
    <property type="entry name" value="Ig-like_fold"/>
</dbReference>
<evidence type="ECO:0000256" key="2">
    <source>
        <dbReference type="ARBA" id="ARBA00023136"/>
    </source>
</evidence>
<evidence type="ECO:0000313" key="10">
    <source>
        <dbReference type="EMBL" id="KAG8578095.1"/>
    </source>
</evidence>
<keyword evidence="7" id="KW-1133">Transmembrane helix</keyword>
<dbReference type="Pfam" id="PF01437">
    <property type="entry name" value="PSI"/>
    <property type="match status" value="1"/>
</dbReference>
<gene>
    <name evidence="10" type="ORF">GDO81_010380</name>
</gene>
<feature type="signal peptide" evidence="8">
    <location>
        <begin position="1"/>
        <end position="20"/>
    </location>
</feature>
<evidence type="ECO:0000256" key="1">
    <source>
        <dbReference type="ARBA" id="ARBA00004370"/>
    </source>
</evidence>
<dbReference type="SUPFAM" id="SSF103575">
    <property type="entry name" value="Plexin repeat"/>
    <property type="match status" value="1"/>
</dbReference>
<dbReference type="EMBL" id="WNYA01000004">
    <property type="protein sequence ID" value="KAG8578095.1"/>
    <property type="molecule type" value="Genomic_DNA"/>
</dbReference>
<evidence type="ECO:0000256" key="4">
    <source>
        <dbReference type="ARBA" id="ARBA00023180"/>
    </source>
</evidence>
<dbReference type="AlphaFoldDB" id="A0AAV7BZG8"/>
<feature type="domain" description="Sema" evidence="9">
    <location>
        <begin position="1"/>
        <end position="401"/>
    </location>
</feature>
<dbReference type="PANTHER" id="PTHR22625">
    <property type="entry name" value="PLEXIN"/>
    <property type="match status" value="1"/>
</dbReference>
<dbReference type="Gene3D" id="2.130.10.10">
    <property type="entry name" value="YVTN repeat-like/Quinoprotein amine dehydrogenase"/>
    <property type="match status" value="1"/>
</dbReference>
<sequence length="936" mass="105979">MSRITFSLFFIFMLMDPIYNEEPFHFKYPINNIAVGRKHVIIATENCLYQFTHILKEPKTTGPHGESDAACMGRGDDRKPTYYNKILLVYNDTVLACWNEEQGACRELDIDLKAVGKSVITHVVPQDPIHTARGLIFYTGRSIKLFIARFTNDTEPTKDIPTIILRLRDKDKFIINNKEASVSLQPNSLGLNYVDVFQWKNFFFFPYYPTVGSSARVVVLNEEPLVLAFHTQSNLICGSNPQRKIILSSFAIQSSEGFLWAGIFTTNSTASIDRTALCIYNFTGLEQQTDSCINEDFVFNRVDTCTNYSDLMPVTGRPALTHGDLTAVLVKEVDKRLVFFLGTGNGKLLKVTLNSNYTANCPEVLYTFTNEAPVFRTIQIDPIDNSYLYVATVKEIKRLKIANCEQHESCNDCLSANDPHCGWCPSESRCTMKTECKTSPALEKWIGTSEEHRKCLKIKVFPNNGKIEVRIEKNPLLFKENAPWSCEIIHKDTRKTLCSSAASSLNCSCWVFSQKAYETATFTAAARSKSKEISEQFQFQKCLQYAEFSCLDCISSGCLWCTSRSMCISPFHVSQCEKKDYADEGKCRLIEAKAMKESSSNVSITYVSDDRVSSAGKKRVSIRGRNLQSLPRLFLFGSSSCNPQILQVSHHNSTQALISLPPSQTEVKKLCVDYNRNCYHKSINYESVSCSAIVPNTLWLSGGRKLGISGRNLDLIDDITISKNMVVQNKHKCLGNSSHCHFIAPKLGETAQTFRVKLTIQESTVMCGEIIYKADPNFKTFYLLTDNGEEIELRIEKEEDELNIQAHEIDIKIHYQERELSCIVNNATTFLQNSIHCKARMGFKGKVNRKEIEIEVTLGNFKARLKENPSNAGSYFLIFLAVPPLLVIVVIAAYLITKRKSKEMSRKLAKDLEELECEIRKEIREGKSTKSETWLR</sequence>
<dbReference type="SUPFAM" id="SSF101912">
    <property type="entry name" value="Sema domain"/>
    <property type="match status" value="1"/>
</dbReference>
<dbReference type="GO" id="GO:0030334">
    <property type="term" value="P:regulation of cell migration"/>
    <property type="evidence" value="ECO:0007669"/>
    <property type="project" value="TreeGrafter"/>
</dbReference>
<accession>A0AAV7BZG8</accession>
<dbReference type="GO" id="GO:0050772">
    <property type="term" value="P:positive regulation of axonogenesis"/>
    <property type="evidence" value="ECO:0007669"/>
    <property type="project" value="TreeGrafter"/>
</dbReference>
<dbReference type="GO" id="GO:0002116">
    <property type="term" value="C:semaphorin receptor complex"/>
    <property type="evidence" value="ECO:0007669"/>
    <property type="project" value="TreeGrafter"/>
</dbReference>
<dbReference type="GO" id="GO:0008360">
    <property type="term" value="P:regulation of cell shape"/>
    <property type="evidence" value="ECO:0007669"/>
    <property type="project" value="TreeGrafter"/>
</dbReference>
<keyword evidence="2 7" id="KW-0472">Membrane</keyword>
<feature type="transmembrane region" description="Helical" evidence="7">
    <location>
        <begin position="875"/>
        <end position="897"/>
    </location>
</feature>
<dbReference type="InterPro" id="IPR036352">
    <property type="entry name" value="Semap_dom_sf"/>
</dbReference>
<dbReference type="SMART" id="SM00630">
    <property type="entry name" value="Sema"/>
    <property type="match status" value="1"/>
</dbReference>
<dbReference type="SMART" id="SM00423">
    <property type="entry name" value="PSI"/>
    <property type="match status" value="2"/>
</dbReference>
<dbReference type="PANTHER" id="PTHR22625:SF4">
    <property type="entry name" value="PLEXIN-C1"/>
    <property type="match status" value="1"/>
</dbReference>
<organism evidence="10 11">
    <name type="scientific">Engystomops pustulosus</name>
    <name type="common">Tungara frog</name>
    <name type="synonym">Physalaemus pustulosus</name>
    <dbReference type="NCBI Taxonomy" id="76066"/>
    <lineage>
        <taxon>Eukaryota</taxon>
        <taxon>Metazoa</taxon>
        <taxon>Chordata</taxon>
        <taxon>Craniata</taxon>
        <taxon>Vertebrata</taxon>
        <taxon>Euteleostomi</taxon>
        <taxon>Amphibia</taxon>
        <taxon>Batrachia</taxon>
        <taxon>Anura</taxon>
        <taxon>Neobatrachia</taxon>
        <taxon>Hyloidea</taxon>
        <taxon>Leptodactylidae</taxon>
        <taxon>Leiuperinae</taxon>
        <taxon>Engystomops</taxon>
    </lineage>
</organism>
<keyword evidence="8" id="KW-0732">Signal</keyword>
<feature type="chain" id="PRO_5043496312" description="Sema domain-containing protein" evidence="8">
    <location>
        <begin position="21"/>
        <end position="936"/>
    </location>
</feature>
<dbReference type="Pfam" id="PF01403">
    <property type="entry name" value="Sema"/>
    <property type="match status" value="1"/>
</dbReference>
<keyword evidence="4" id="KW-0325">Glycoprotein</keyword>
<dbReference type="InterPro" id="IPR031148">
    <property type="entry name" value="Plexin"/>
</dbReference>
<dbReference type="Gene3D" id="2.60.40.10">
    <property type="entry name" value="Immunoglobulins"/>
    <property type="match status" value="1"/>
</dbReference>
<evidence type="ECO:0000256" key="8">
    <source>
        <dbReference type="SAM" id="SignalP"/>
    </source>
</evidence>
<evidence type="ECO:0000256" key="5">
    <source>
        <dbReference type="PROSITE-ProRule" id="PRU00352"/>
    </source>
</evidence>
<evidence type="ECO:0000259" key="9">
    <source>
        <dbReference type="PROSITE" id="PS51004"/>
    </source>
</evidence>
<evidence type="ECO:0000256" key="6">
    <source>
        <dbReference type="SAM" id="Coils"/>
    </source>
</evidence>
<keyword evidence="6" id="KW-0175">Coiled coil</keyword>
<dbReference type="GO" id="GO:0007162">
    <property type="term" value="P:negative regulation of cell adhesion"/>
    <property type="evidence" value="ECO:0007669"/>
    <property type="project" value="TreeGrafter"/>
</dbReference>
<dbReference type="InterPro" id="IPR015943">
    <property type="entry name" value="WD40/YVTN_repeat-like_dom_sf"/>
</dbReference>
<dbReference type="PROSITE" id="PS51004">
    <property type="entry name" value="SEMA"/>
    <property type="match status" value="1"/>
</dbReference>
<comment type="caution">
    <text evidence="5">Lacks conserved residue(s) required for the propagation of feature annotation.</text>
</comment>
<keyword evidence="7" id="KW-0812">Transmembrane</keyword>
<keyword evidence="11" id="KW-1185">Reference proteome</keyword>
<dbReference type="Gene3D" id="3.30.1680.10">
    <property type="entry name" value="ligand-binding face of the semaphorins, domain 2"/>
    <property type="match status" value="1"/>
</dbReference>
<evidence type="ECO:0000256" key="7">
    <source>
        <dbReference type="SAM" id="Phobius"/>
    </source>
</evidence>
<evidence type="ECO:0000256" key="3">
    <source>
        <dbReference type="ARBA" id="ARBA00023157"/>
    </source>
</evidence>
<comment type="subcellular location">
    <subcellularLocation>
        <location evidence="1">Membrane</location>
    </subcellularLocation>
</comment>
<keyword evidence="3" id="KW-1015">Disulfide bond</keyword>
<protein>
    <recommendedName>
        <fullName evidence="9">Sema domain-containing protein</fullName>
    </recommendedName>
</protein>
<dbReference type="InterPro" id="IPR001627">
    <property type="entry name" value="Semap_dom"/>
</dbReference>
<reference evidence="10" key="1">
    <citation type="thesis" date="2020" institute="ProQuest LLC" country="789 East Eisenhower Parkway, Ann Arbor, MI, USA">
        <title>Comparative Genomics and Chromosome Evolution.</title>
        <authorList>
            <person name="Mudd A.B."/>
        </authorList>
    </citation>
    <scope>NUCLEOTIDE SEQUENCE</scope>
    <source>
        <strain evidence="10">237g6f4</strain>
        <tissue evidence="10">Blood</tissue>
    </source>
</reference>
<feature type="coiled-coil region" evidence="6">
    <location>
        <begin position="898"/>
        <end position="932"/>
    </location>
</feature>